<sequence length="122" mass="13565">MSLVTPRILPEYLQQFYSSGPTSGRIPSAVRILGRVSSLRGEYATITCGDHGDITLILNRDSHLQMDRMVDVVGKVVEVEGSLGLRVFGATDCGSPHEVDYKIYEQVVENTHRFKTIFYDSG</sequence>
<gene>
    <name evidence="4" type="ORF">H103_00139</name>
</gene>
<keyword evidence="3" id="KW-0539">Nucleus</keyword>
<protein>
    <recommendedName>
        <fullName evidence="5">SsDNA binding protein Ssb3</fullName>
    </recommendedName>
</protein>
<dbReference type="GO" id="GO:0006289">
    <property type="term" value="P:nucleotide-excision repair"/>
    <property type="evidence" value="ECO:0007669"/>
    <property type="project" value="TreeGrafter"/>
</dbReference>
<dbReference type="GO" id="GO:0000724">
    <property type="term" value="P:double-strand break repair via homologous recombination"/>
    <property type="evidence" value="ECO:0007669"/>
    <property type="project" value="TreeGrafter"/>
</dbReference>
<dbReference type="GO" id="GO:0005662">
    <property type="term" value="C:DNA replication factor A complex"/>
    <property type="evidence" value="ECO:0007669"/>
    <property type="project" value="TreeGrafter"/>
</dbReference>
<dbReference type="EMBL" id="KK207682">
    <property type="protein sequence ID" value="EZF57610.1"/>
    <property type="molecule type" value="Genomic_DNA"/>
</dbReference>
<dbReference type="FunFam" id="2.40.50.140:FF:000271">
    <property type="entry name" value="Similar to ssDNA binding protein Ssb3"/>
    <property type="match status" value="1"/>
</dbReference>
<dbReference type="GO" id="GO:0003697">
    <property type="term" value="F:single-stranded DNA binding"/>
    <property type="evidence" value="ECO:0007669"/>
    <property type="project" value="TreeGrafter"/>
</dbReference>
<dbReference type="GO" id="GO:0006298">
    <property type="term" value="P:mismatch repair"/>
    <property type="evidence" value="ECO:0007669"/>
    <property type="project" value="TreeGrafter"/>
</dbReference>
<accession>A0A022WGV0</accession>
<evidence type="ECO:0000256" key="1">
    <source>
        <dbReference type="ARBA" id="ARBA00004123"/>
    </source>
</evidence>
<dbReference type="InterPro" id="IPR012340">
    <property type="entry name" value="NA-bd_OB-fold"/>
</dbReference>
<evidence type="ECO:0000313" key="4">
    <source>
        <dbReference type="EMBL" id="EZF57610.1"/>
    </source>
</evidence>
<dbReference type="OrthoDB" id="188186at2759"/>
<dbReference type="AlphaFoldDB" id="A0A022WGV0"/>
<dbReference type="PANTHER" id="PTHR15114:SF1">
    <property type="entry name" value="REPLICATION PROTEIN A 14 KDA SUBUNIT"/>
    <property type="match status" value="1"/>
</dbReference>
<name>A0A022WGV0_TRIRU</name>
<comment type="similarity">
    <text evidence="2">Belongs to the replication factor A protein 3 family.</text>
</comment>
<evidence type="ECO:0000256" key="3">
    <source>
        <dbReference type="ARBA" id="ARBA00023242"/>
    </source>
</evidence>
<evidence type="ECO:0000256" key="2">
    <source>
        <dbReference type="ARBA" id="ARBA00009761"/>
    </source>
</evidence>
<dbReference type="Gene3D" id="2.40.50.140">
    <property type="entry name" value="Nucleic acid-binding proteins"/>
    <property type="match status" value="1"/>
</dbReference>
<dbReference type="Proteomes" id="UP000023758">
    <property type="component" value="Unassembled WGS sequence"/>
</dbReference>
<reference evidence="4" key="1">
    <citation type="submission" date="2014-02" db="EMBL/GenBank/DDBJ databases">
        <title>The Genome Sequence of Trichophyton rubrum (morphotype fischeri) CBS 288.86.</title>
        <authorList>
            <consortium name="The Broad Institute Genomics Platform"/>
            <person name="Cuomo C.A."/>
            <person name="White T.C."/>
            <person name="Graser Y."/>
            <person name="Martinez-Rossi N."/>
            <person name="Heitman J."/>
            <person name="Young S.K."/>
            <person name="Zeng Q."/>
            <person name="Gargeya S."/>
            <person name="Abouelleil A."/>
            <person name="Alvarado L."/>
            <person name="Chapman S.B."/>
            <person name="Gainer-Dewar J."/>
            <person name="Goldberg J."/>
            <person name="Griggs A."/>
            <person name="Gujja S."/>
            <person name="Hansen M."/>
            <person name="Howarth C."/>
            <person name="Imamovic A."/>
            <person name="Larimer J."/>
            <person name="Martinez D."/>
            <person name="Murphy C."/>
            <person name="Pearson M.D."/>
            <person name="Persinoti G."/>
            <person name="Poon T."/>
            <person name="Priest M."/>
            <person name="Roberts A.D."/>
            <person name="Saif S."/>
            <person name="Shea T.D."/>
            <person name="Sykes S.N."/>
            <person name="Wortman J."/>
            <person name="Nusbaum C."/>
            <person name="Birren B."/>
        </authorList>
    </citation>
    <scope>NUCLEOTIDE SEQUENCE [LARGE SCALE GENOMIC DNA]</scope>
    <source>
        <strain evidence="4">CBS 288.86</strain>
    </source>
</reference>
<dbReference type="InterPro" id="IPR013970">
    <property type="entry name" value="Rfa2"/>
</dbReference>
<dbReference type="SUPFAM" id="SSF50249">
    <property type="entry name" value="Nucleic acid-binding proteins"/>
    <property type="match status" value="1"/>
</dbReference>
<dbReference type="GO" id="GO:0035861">
    <property type="term" value="C:site of double-strand break"/>
    <property type="evidence" value="ECO:0007669"/>
    <property type="project" value="TreeGrafter"/>
</dbReference>
<evidence type="ECO:0008006" key="5">
    <source>
        <dbReference type="Google" id="ProtNLM"/>
    </source>
</evidence>
<comment type="subcellular location">
    <subcellularLocation>
        <location evidence="1">Nucleus</location>
    </subcellularLocation>
</comment>
<dbReference type="HOGENOM" id="CLU_141922_2_0_1"/>
<dbReference type="Pfam" id="PF08661">
    <property type="entry name" value="Rep_fac-A_3"/>
    <property type="match status" value="1"/>
</dbReference>
<dbReference type="GO" id="GO:0003684">
    <property type="term" value="F:damaged DNA binding"/>
    <property type="evidence" value="ECO:0007669"/>
    <property type="project" value="TreeGrafter"/>
</dbReference>
<proteinExistence type="inferred from homology"/>
<organism evidence="4">
    <name type="scientific">Trichophyton rubrum CBS 288.86</name>
    <dbReference type="NCBI Taxonomy" id="1215330"/>
    <lineage>
        <taxon>Eukaryota</taxon>
        <taxon>Fungi</taxon>
        <taxon>Dikarya</taxon>
        <taxon>Ascomycota</taxon>
        <taxon>Pezizomycotina</taxon>
        <taxon>Eurotiomycetes</taxon>
        <taxon>Eurotiomycetidae</taxon>
        <taxon>Onygenales</taxon>
        <taxon>Arthrodermataceae</taxon>
        <taxon>Trichophyton</taxon>
    </lineage>
</organism>
<dbReference type="GO" id="GO:0006260">
    <property type="term" value="P:DNA replication"/>
    <property type="evidence" value="ECO:0007669"/>
    <property type="project" value="InterPro"/>
</dbReference>
<dbReference type="GO" id="GO:0006284">
    <property type="term" value="P:base-excision repair"/>
    <property type="evidence" value="ECO:0007669"/>
    <property type="project" value="TreeGrafter"/>
</dbReference>
<dbReference type="PANTHER" id="PTHR15114">
    <property type="entry name" value="REPLICATION PROTEIN A3"/>
    <property type="match status" value="1"/>
</dbReference>